<dbReference type="RefSeq" id="WP_197745175.1">
    <property type="nucleotide sequence ID" value="NZ_LR778175.1"/>
</dbReference>
<feature type="modified residue" description="N6-(pyridoxal phosphate)lysine" evidence="9">
    <location>
        <position position="229"/>
    </location>
</feature>
<dbReference type="GO" id="GO:0000105">
    <property type="term" value="P:L-histidine biosynthetic process"/>
    <property type="evidence" value="ECO:0007669"/>
    <property type="project" value="UniProtKB-UniRule"/>
</dbReference>
<evidence type="ECO:0000256" key="8">
    <source>
        <dbReference type="ARBA" id="ARBA00047481"/>
    </source>
</evidence>
<comment type="catalytic activity">
    <reaction evidence="8 9">
        <text>L-histidinol phosphate + 2-oxoglutarate = 3-(imidazol-4-yl)-2-oxopropyl phosphate + L-glutamate</text>
        <dbReference type="Rhea" id="RHEA:23744"/>
        <dbReference type="ChEBI" id="CHEBI:16810"/>
        <dbReference type="ChEBI" id="CHEBI:29985"/>
        <dbReference type="ChEBI" id="CHEBI:57766"/>
        <dbReference type="ChEBI" id="CHEBI:57980"/>
        <dbReference type="EC" id="2.6.1.9"/>
    </reaction>
</comment>
<dbReference type="AlphaFoldDB" id="A0A7G1Q9E1"/>
<keyword evidence="9" id="KW-0368">Histidine biosynthesis</keyword>
<dbReference type="Pfam" id="PF00155">
    <property type="entry name" value="Aminotran_1_2"/>
    <property type="match status" value="1"/>
</dbReference>
<dbReference type="PANTHER" id="PTHR43643">
    <property type="entry name" value="HISTIDINOL-PHOSPHATE AMINOTRANSFERASE 2"/>
    <property type="match status" value="1"/>
</dbReference>
<dbReference type="InterPro" id="IPR015421">
    <property type="entry name" value="PyrdxlP-dep_Trfase_major"/>
</dbReference>
<comment type="cofactor">
    <cofactor evidence="1 9">
        <name>pyridoxal 5'-phosphate</name>
        <dbReference type="ChEBI" id="CHEBI:597326"/>
    </cofactor>
</comment>
<evidence type="ECO:0000256" key="4">
    <source>
        <dbReference type="ARBA" id="ARBA00011738"/>
    </source>
</evidence>
<dbReference type="InterPro" id="IPR004839">
    <property type="entry name" value="Aminotransferase_I/II_large"/>
</dbReference>
<evidence type="ECO:0000256" key="3">
    <source>
        <dbReference type="ARBA" id="ARBA00007970"/>
    </source>
</evidence>
<evidence type="ECO:0000259" key="10">
    <source>
        <dbReference type="Pfam" id="PF00155"/>
    </source>
</evidence>
<dbReference type="UniPathway" id="UPA00031">
    <property type="reaction ID" value="UER00012"/>
</dbReference>
<evidence type="ECO:0000256" key="6">
    <source>
        <dbReference type="ARBA" id="ARBA00022679"/>
    </source>
</evidence>
<evidence type="ECO:0000313" key="11">
    <source>
        <dbReference type="EMBL" id="CAB1275865.1"/>
    </source>
</evidence>
<comment type="similarity">
    <text evidence="3 9">Belongs to the class-II pyridoxal-phosphate-dependent aminotransferase family. Histidinol-phosphate aminotransferase subfamily.</text>
</comment>
<comment type="subunit">
    <text evidence="4 9">Homodimer.</text>
</comment>
<evidence type="ECO:0000256" key="2">
    <source>
        <dbReference type="ARBA" id="ARBA00005011"/>
    </source>
</evidence>
<sequence length="369" mass="41339">MTENLFIQFASTGVQSLTPYQPGKPIEELEREYGVENAIKLASNENSLGPSPLALKAMDYILKGVSRYPDGSGFLLKSALSSHLGVNPEYITLGNGSSDLLDFIARIFISESYEVLYSQYCFALYPLLTKIQSAQGREIPAKNFGHDLTAMAAAISDRTRLIYIANPNNPTGTWLSHNELESFLDSIPKHVFVVLDEAYYEYVDEENYPRSINWLNRYHNLLITRTFSKVYGLAGLRIGYGLSHPDLADLMNRVRPPFNVNNLALAAALTGLEDQEHIQRSLKVNREGMKQLVEAFTQLGLAYIPSVGNFITVDMGRPARVVYESLLRKGVIVRPIANYGLPNHLRITVGTREENTFFIQSVRQVLEAI</sequence>
<dbReference type="KEGG" id="ntg:NSCAC_0881"/>
<comment type="pathway">
    <text evidence="2 9">Amino-acid biosynthesis; L-histidine biosynthesis; L-histidine from 5-phospho-alpha-D-ribose 1-diphosphate: step 7/9.</text>
</comment>
<proteinExistence type="inferred from homology"/>
<gene>
    <name evidence="9 11" type="primary">hisC</name>
    <name evidence="11" type="ORF">NSCAC_0881</name>
</gene>
<dbReference type="NCBIfam" id="TIGR01141">
    <property type="entry name" value="hisC"/>
    <property type="match status" value="1"/>
</dbReference>
<dbReference type="InterPro" id="IPR005861">
    <property type="entry name" value="HisP_aminotrans"/>
</dbReference>
<dbReference type="Proteomes" id="UP000516072">
    <property type="component" value="Chromosome"/>
</dbReference>
<dbReference type="GO" id="GO:0030170">
    <property type="term" value="F:pyridoxal phosphate binding"/>
    <property type="evidence" value="ECO:0007669"/>
    <property type="project" value="InterPro"/>
</dbReference>
<keyword evidence="6 9" id="KW-0808">Transferase</keyword>
<keyword evidence="7 9" id="KW-0663">Pyridoxal phosphate</keyword>
<evidence type="ECO:0000256" key="1">
    <source>
        <dbReference type="ARBA" id="ARBA00001933"/>
    </source>
</evidence>
<reference evidence="11 12" key="1">
    <citation type="submission" date="2020-03" db="EMBL/GenBank/DDBJ databases">
        <authorList>
            <person name="Picone N."/>
        </authorList>
    </citation>
    <scope>NUCLEOTIDE SEQUENCE [LARGE SCALE GENOMIC DNA]</scope>
    <source>
        <strain evidence="11">NSCAC1</strain>
    </source>
</reference>
<dbReference type="InterPro" id="IPR050106">
    <property type="entry name" value="HistidinolP_aminotransfase"/>
</dbReference>
<dbReference type="GO" id="GO:0004400">
    <property type="term" value="F:histidinol-phosphate transaminase activity"/>
    <property type="evidence" value="ECO:0007669"/>
    <property type="project" value="UniProtKB-UniRule"/>
</dbReference>
<dbReference type="SUPFAM" id="SSF53383">
    <property type="entry name" value="PLP-dependent transferases"/>
    <property type="match status" value="1"/>
</dbReference>
<dbReference type="EMBL" id="LR778175">
    <property type="protein sequence ID" value="CAB1275865.1"/>
    <property type="molecule type" value="Genomic_DNA"/>
</dbReference>
<evidence type="ECO:0000256" key="7">
    <source>
        <dbReference type="ARBA" id="ARBA00022898"/>
    </source>
</evidence>
<accession>A0A7G1Q9E1</accession>
<dbReference type="CDD" id="cd00609">
    <property type="entry name" value="AAT_like"/>
    <property type="match status" value="1"/>
</dbReference>
<evidence type="ECO:0000256" key="9">
    <source>
        <dbReference type="HAMAP-Rule" id="MF_01023"/>
    </source>
</evidence>
<dbReference type="EC" id="2.6.1.9" evidence="9"/>
<dbReference type="Gene3D" id="3.90.1150.10">
    <property type="entry name" value="Aspartate Aminotransferase, domain 1"/>
    <property type="match status" value="1"/>
</dbReference>
<keyword evidence="5 9" id="KW-0032">Aminotransferase</keyword>
<dbReference type="Gene3D" id="3.40.640.10">
    <property type="entry name" value="Type I PLP-dependent aspartate aminotransferase-like (Major domain)"/>
    <property type="match status" value="1"/>
</dbReference>
<evidence type="ECO:0000313" key="12">
    <source>
        <dbReference type="Proteomes" id="UP000516072"/>
    </source>
</evidence>
<protein>
    <recommendedName>
        <fullName evidence="9">Histidinol-phosphate aminotransferase</fullName>
        <ecNumber evidence="9">2.6.1.9</ecNumber>
    </recommendedName>
    <alternativeName>
        <fullName evidence="9">Imidazole acetol-phosphate transaminase</fullName>
    </alternativeName>
</protein>
<dbReference type="PANTHER" id="PTHR43643:SF3">
    <property type="entry name" value="HISTIDINOL-PHOSPHATE AMINOTRANSFERASE"/>
    <property type="match status" value="1"/>
</dbReference>
<keyword evidence="12" id="KW-1185">Reference proteome</keyword>
<feature type="domain" description="Aminotransferase class I/classII large" evidence="10">
    <location>
        <begin position="37"/>
        <end position="360"/>
    </location>
</feature>
<dbReference type="InterPro" id="IPR015424">
    <property type="entry name" value="PyrdxlP-dep_Trfase"/>
</dbReference>
<name>A0A7G1Q9E1_9GAMM</name>
<evidence type="ECO:0000256" key="5">
    <source>
        <dbReference type="ARBA" id="ARBA00022576"/>
    </source>
</evidence>
<keyword evidence="9" id="KW-0028">Amino-acid biosynthesis</keyword>
<dbReference type="HAMAP" id="MF_01023">
    <property type="entry name" value="HisC_aminotrans_2"/>
    <property type="match status" value="1"/>
</dbReference>
<dbReference type="InterPro" id="IPR015422">
    <property type="entry name" value="PyrdxlP-dep_Trfase_small"/>
</dbReference>
<organism evidence="11 12">
    <name type="scientific">Candidatus Nitrosacidococcus tergens</name>
    <dbReference type="NCBI Taxonomy" id="553981"/>
    <lineage>
        <taxon>Bacteria</taxon>
        <taxon>Pseudomonadati</taxon>
        <taxon>Pseudomonadota</taxon>
        <taxon>Gammaproteobacteria</taxon>
        <taxon>Chromatiales</taxon>
        <taxon>Chromatiaceae</taxon>
        <taxon>Candidatus Nitrosacidococcus</taxon>
    </lineage>
</organism>